<protein>
    <submittedName>
        <fullName evidence="3">Uncharacterized protein</fullName>
    </submittedName>
</protein>
<dbReference type="InterPro" id="IPR043129">
    <property type="entry name" value="ATPase_NBD"/>
</dbReference>
<sequence length="624" mass="70265">MPPKKAQDPNAKKIRFTSFHTVAPINQKNFYTDYLKSDSQFYAHRLFIEHTKKVAQAKKDKLADKAAEKSEGAAAKDDEDNEDGDEDESPEERATLGAKSIVIHLGSRDLRVGLASHAYPKTVPCVIARRVPAPASAEPIIASDAQLGPGLFGADFETDLKKLSTEVKHRMRNTKRRMIPNGPDLSSSFNSRSQPEEVVEHNDPSKIEWTDVSDAPAYITGEKALKIRPNVEPYYQLFRPVQHGTLNEAPYKTKQEMLGDLVLVITRAIEDELKVPQRSFKDYAFCLVIPDLYDRAFVENLMHVAFAELSFAQVLLLQESVCATYGAGISSACVVDVGAQKTSVSCVEEGICLGDSRVLLNYGGDDITMLFTKTLLRASFPYRDFDLSRAYDWALAEELKAKFCSLNEADVAVQLYHFYQRQPDRPTRKYNFKVYDEQVMVALAYFYPKIFGNGERLRGRRSLFSKSRDIYEDHVNEPDSVVQTRFLKLDSQAARDAEEDRILMVPLDQAIIASIECACENLPIGTEERKKALFSTILITGAGFNLPHASAYLEDRLRSLRPSIEKIEVVPAPKELDPQVLSWKGMSIFSRIKIASEFMISAQEYELLGCRSIQSKCLGYFWQG</sequence>
<organism evidence="3 4">
    <name type="scientific">Protomyces lactucae-debilis</name>
    <dbReference type="NCBI Taxonomy" id="2754530"/>
    <lineage>
        <taxon>Eukaryota</taxon>
        <taxon>Fungi</taxon>
        <taxon>Dikarya</taxon>
        <taxon>Ascomycota</taxon>
        <taxon>Taphrinomycotina</taxon>
        <taxon>Taphrinomycetes</taxon>
        <taxon>Taphrinales</taxon>
        <taxon>Protomycetaceae</taxon>
        <taxon>Protomyces</taxon>
    </lineage>
</organism>
<feature type="compositionally biased region" description="Basic and acidic residues" evidence="2">
    <location>
        <begin position="58"/>
        <end position="76"/>
    </location>
</feature>
<comment type="caution">
    <text evidence="3">The sequence shown here is derived from an EMBL/GenBank/DDBJ whole genome shotgun (WGS) entry which is preliminary data.</text>
</comment>
<evidence type="ECO:0000256" key="2">
    <source>
        <dbReference type="SAM" id="MobiDB-lite"/>
    </source>
</evidence>
<dbReference type="Gene3D" id="3.30.420.40">
    <property type="match status" value="2"/>
</dbReference>
<dbReference type="GeneID" id="63788550"/>
<proteinExistence type="inferred from homology"/>
<feature type="compositionally biased region" description="Acidic residues" evidence="2">
    <location>
        <begin position="77"/>
        <end position="90"/>
    </location>
</feature>
<dbReference type="STRING" id="56484.A0A1Y2FD78"/>
<dbReference type="OrthoDB" id="5572108at2759"/>
<evidence type="ECO:0000313" key="4">
    <source>
        <dbReference type="Proteomes" id="UP000193685"/>
    </source>
</evidence>
<dbReference type="OMA" id="AYKCMWA"/>
<dbReference type="Pfam" id="PF00022">
    <property type="entry name" value="Actin"/>
    <property type="match status" value="1"/>
</dbReference>
<dbReference type="CDD" id="cd10206">
    <property type="entry name" value="ASKHA_NBD_Arp8-like"/>
    <property type="match status" value="1"/>
</dbReference>
<keyword evidence="4" id="KW-1185">Reference proteome</keyword>
<dbReference type="EMBL" id="MCFI01000011">
    <property type="protein sequence ID" value="ORY81557.1"/>
    <property type="molecule type" value="Genomic_DNA"/>
</dbReference>
<dbReference type="AlphaFoldDB" id="A0A1Y2FD78"/>
<comment type="similarity">
    <text evidence="1">Belongs to the actin family.</text>
</comment>
<gene>
    <name evidence="3" type="ORF">BCR37DRAFT_402909</name>
</gene>
<dbReference type="InterPro" id="IPR004000">
    <property type="entry name" value="Actin"/>
</dbReference>
<dbReference type="SUPFAM" id="SSF53067">
    <property type="entry name" value="Actin-like ATPase domain"/>
    <property type="match status" value="2"/>
</dbReference>
<dbReference type="RefSeq" id="XP_040724933.1">
    <property type="nucleotide sequence ID" value="XM_040871951.1"/>
</dbReference>
<feature type="region of interest" description="Disordered" evidence="2">
    <location>
        <begin position="58"/>
        <end position="98"/>
    </location>
</feature>
<evidence type="ECO:0000313" key="3">
    <source>
        <dbReference type="EMBL" id="ORY81557.1"/>
    </source>
</evidence>
<dbReference type="Gene3D" id="3.90.640.10">
    <property type="entry name" value="Actin, Chain A, domain 4"/>
    <property type="match status" value="1"/>
</dbReference>
<evidence type="ECO:0000256" key="1">
    <source>
        <dbReference type="RuleBase" id="RU000487"/>
    </source>
</evidence>
<dbReference type="Proteomes" id="UP000193685">
    <property type="component" value="Unassembled WGS sequence"/>
</dbReference>
<reference evidence="3 4" key="1">
    <citation type="submission" date="2016-07" db="EMBL/GenBank/DDBJ databases">
        <title>Pervasive Adenine N6-methylation of Active Genes in Fungi.</title>
        <authorList>
            <consortium name="DOE Joint Genome Institute"/>
            <person name="Mondo S.J."/>
            <person name="Dannebaum R.O."/>
            <person name="Kuo R.C."/>
            <person name="Labutti K."/>
            <person name="Haridas S."/>
            <person name="Kuo A."/>
            <person name="Salamov A."/>
            <person name="Ahrendt S.R."/>
            <person name="Lipzen A."/>
            <person name="Sullivan W."/>
            <person name="Andreopoulos W.B."/>
            <person name="Clum A."/>
            <person name="Lindquist E."/>
            <person name="Daum C."/>
            <person name="Ramamoorthy G.K."/>
            <person name="Gryganskyi A."/>
            <person name="Culley D."/>
            <person name="Magnuson J.K."/>
            <person name="James T.Y."/>
            <person name="O'Malley M.A."/>
            <person name="Stajich J.E."/>
            <person name="Spatafora J.W."/>
            <person name="Visel A."/>
            <person name="Grigoriev I.V."/>
        </authorList>
    </citation>
    <scope>NUCLEOTIDE SEQUENCE [LARGE SCALE GENOMIC DNA]</scope>
    <source>
        <strain evidence="3 4">12-1054</strain>
    </source>
</reference>
<dbReference type="SMART" id="SM00268">
    <property type="entry name" value="ACTIN"/>
    <property type="match status" value="1"/>
</dbReference>
<accession>A0A1Y2FD78</accession>
<name>A0A1Y2FD78_PROLT</name>
<dbReference type="Gene3D" id="3.30.420.580">
    <property type="match status" value="1"/>
</dbReference>
<dbReference type="PANTHER" id="PTHR11937">
    <property type="entry name" value="ACTIN"/>
    <property type="match status" value="1"/>
</dbReference>